<keyword evidence="2" id="KW-1133">Transmembrane helix</keyword>
<reference evidence="3" key="1">
    <citation type="journal article" date="2023" name="Mol. Phylogenet. Evol.">
        <title>Genome-scale phylogeny and comparative genomics of the fungal order Sordariales.</title>
        <authorList>
            <person name="Hensen N."/>
            <person name="Bonometti L."/>
            <person name="Westerberg I."/>
            <person name="Brannstrom I.O."/>
            <person name="Guillou S."/>
            <person name="Cros-Aarteil S."/>
            <person name="Calhoun S."/>
            <person name="Haridas S."/>
            <person name="Kuo A."/>
            <person name="Mondo S."/>
            <person name="Pangilinan J."/>
            <person name="Riley R."/>
            <person name="LaButti K."/>
            <person name="Andreopoulos B."/>
            <person name="Lipzen A."/>
            <person name="Chen C."/>
            <person name="Yan M."/>
            <person name="Daum C."/>
            <person name="Ng V."/>
            <person name="Clum A."/>
            <person name="Steindorff A."/>
            <person name="Ohm R.A."/>
            <person name="Martin F."/>
            <person name="Silar P."/>
            <person name="Natvig D.O."/>
            <person name="Lalanne C."/>
            <person name="Gautier V."/>
            <person name="Ament-Velasquez S.L."/>
            <person name="Kruys A."/>
            <person name="Hutchinson M.I."/>
            <person name="Powell A.J."/>
            <person name="Barry K."/>
            <person name="Miller A.N."/>
            <person name="Grigoriev I.V."/>
            <person name="Debuchy R."/>
            <person name="Gladieux P."/>
            <person name="Hiltunen Thoren M."/>
            <person name="Johannesson H."/>
        </authorList>
    </citation>
    <scope>NUCLEOTIDE SEQUENCE</scope>
    <source>
        <strain evidence="3">CBS 731.68</strain>
    </source>
</reference>
<evidence type="ECO:0000313" key="3">
    <source>
        <dbReference type="EMBL" id="KAK4118614.1"/>
    </source>
</evidence>
<dbReference type="RefSeq" id="XP_062642387.1">
    <property type="nucleotide sequence ID" value="XM_062796745.1"/>
</dbReference>
<dbReference type="Pfam" id="PF11915">
    <property type="entry name" value="DUF3433"/>
    <property type="match status" value="1"/>
</dbReference>
<gene>
    <name evidence="3" type="ORF">N657DRAFT_685087</name>
</gene>
<dbReference type="InterPro" id="IPR021840">
    <property type="entry name" value="DUF3433"/>
</dbReference>
<protein>
    <submittedName>
        <fullName evidence="3">Uncharacterized protein</fullName>
    </submittedName>
</protein>
<keyword evidence="2" id="KW-0472">Membrane</keyword>
<dbReference type="PANTHER" id="PTHR37544">
    <property type="entry name" value="SPRAY-RELATED"/>
    <property type="match status" value="1"/>
</dbReference>
<feature type="transmembrane region" description="Helical" evidence="2">
    <location>
        <begin position="440"/>
        <end position="460"/>
    </location>
</feature>
<proteinExistence type="predicted"/>
<dbReference type="Proteomes" id="UP001302602">
    <property type="component" value="Unassembled WGS sequence"/>
</dbReference>
<evidence type="ECO:0000256" key="2">
    <source>
        <dbReference type="SAM" id="Phobius"/>
    </source>
</evidence>
<feature type="transmembrane region" description="Helical" evidence="2">
    <location>
        <begin position="292"/>
        <end position="312"/>
    </location>
</feature>
<dbReference type="GeneID" id="87833513"/>
<dbReference type="PANTHER" id="PTHR37544:SF3">
    <property type="entry name" value="SPRAY"/>
    <property type="match status" value="1"/>
</dbReference>
<keyword evidence="2" id="KW-0812">Transmembrane</keyword>
<feature type="region of interest" description="Disordered" evidence="1">
    <location>
        <begin position="1"/>
        <end position="47"/>
    </location>
</feature>
<comment type="caution">
    <text evidence="3">The sequence shown here is derived from an EMBL/GenBank/DDBJ whole genome shotgun (WGS) entry which is preliminary data.</text>
</comment>
<evidence type="ECO:0000256" key="1">
    <source>
        <dbReference type="SAM" id="MobiDB-lite"/>
    </source>
</evidence>
<reference evidence="3" key="2">
    <citation type="submission" date="2023-05" db="EMBL/GenBank/DDBJ databases">
        <authorList>
            <consortium name="Lawrence Berkeley National Laboratory"/>
            <person name="Steindorff A."/>
            <person name="Hensen N."/>
            <person name="Bonometti L."/>
            <person name="Westerberg I."/>
            <person name="Brannstrom I.O."/>
            <person name="Guillou S."/>
            <person name="Cros-Aarteil S."/>
            <person name="Calhoun S."/>
            <person name="Haridas S."/>
            <person name="Kuo A."/>
            <person name="Mondo S."/>
            <person name="Pangilinan J."/>
            <person name="Riley R."/>
            <person name="Labutti K."/>
            <person name="Andreopoulos B."/>
            <person name="Lipzen A."/>
            <person name="Chen C."/>
            <person name="Yanf M."/>
            <person name="Daum C."/>
            <person name="Ng V."/>
            <person name="Clum A."/>
            <person name="Ohm R."/>
            <person name="Martin F."/>
            <person name="Silar P."/>
            <person name="Natvig D."/>
            <person name="Lalanne C."/>
            <person name="Gautier V."/>
            <person name="Ament-Velasquez S.L."/>
            <person name="Kruys A."/>
            <person name="Hutchinson M.I."/>
            <person name="Powell A.J."/>
            <person name="Barry K."/>
            <person name="Miller A.N."/>
            <person name="Grigoriev I.V."/>
            <person name="Debuchy R."/>
            <person name="Gladieux P."/>
            <person name="Thoren M.H."/>
            <person name="Johannesson H."/>
        </authorList>
    </citation>
    <scope>NUCLEOTIDE SEQUENCE</scope>
    <source>
        <strain evidence="3">CBS 731.68</strain>
    </source>
</reference>
<name>A0AAN6YZQ2_9PEZI</name>
<evidence type="ECO:0000313" key="4">
    <source>
        <dbReference type="Proteomes" id="UP001302602"/>
    </source>
</evidence>
<dbReference type="EMBL" id="MU853263">
    <property type="protein sequence ID" value="KAK4118614.1"/>
    <property type="molecule type" value="Genomic_DNA"/>
</dbReference>
<feature type="transmembrane region" description="Helical" evidence="2">
    <location>
        <begin position="397"/>
        <end position="420"/>
    </location>
</feature>
<dbReference type="AlphaFoldDB" id="A0AAN6YZQ2"/>
<organism evidence="3 4">
    <name type="scientific">Parathielavia appendiculata</name>
    <dbReference type="NCBI Taxonomy" id="2587402"/>
    <lineage>
        <taxon>Eukaryota</taxon>
        <taxon>Fungi</taxon>
        <taxon>Dikarya</taxon>
        <taxon>Ascomycota</taxon>
        <taxon>Pezizomycotina</taxon>
        <taxon>Sordariomycetes</taxon>
        <taxon>Sordariomycetidae</taxon>
        <taxon>Sordariales</taxon>
        <taxon>Chaetomiaceae</taxon>
        <taxon>Parathielavia</taxon>
    </lineage>
</organism>
<accession>A0AAN6YZQ2</accession>
<feature type="transmembrane region" description="Helical" evidence="2">
    <location>
        <begin position="332"/>
        <end position="350"/>
    </location>
</feature>
<keyword evidence="4" id="KW-1185">Reference proteome</keyword>
<sequence length="564" mass="60922">MSKPSTSPATTSVPSSSSTSDAPTAAPQSIDSAGSPTTSGASTSSPSTALGGGFTWEVTQSVAGHHAPLILARGFMVMMGAFYNQQIIHEPVRKMLGSGISGGELAQLSFGAGRLGLIMGQFGSIFVAGTSFVDVDYCERDGIATGMTPCPPRISGNPWVFDVIISVLVVQASMVLYSLTKWFQKPGGISADPTTIAGVAAVMGHPEVEQLFSSFPGDMSEDELKDVLKGHKFMLGEFAMEDGIVKYGIMPVPLEDRQDEDDNNGIFGRIGQQFSGVRERLAVPASWKPTPLVVDLCFGVFILGLLGLVLAALATLDQPEFLFPQSVTSNRIGMKIGLGLLGVLISLYWGRIFQETQTMTPYQRLYHSSSHPFPTILLRRHTSPLCAILPLLRTAHLMAASVAITALLSEVLIVTLAGIVLPQRVDELQAGSPTETLICAAISAAILLLMLIQLVAILIWRRAGPKMPRRPGSIGMVMTYLAGTEMVRSFYGLDKLTSRERDRMVCSRGRVYGYGWRKEGDAGWWRAVVEEVGESAERRGFLDDGSTNRGERGREEGRLLTRWF</sequence>